<dbReference type="RefSeq" id="WP_405311086.1">
    <property type="nucleotide sequence ID" value="NZ_CP088155.1"/>
</dbReference>
<evidence type="ECO:0000259" key="1">
    <source>
        <dbReference type="Pfam" id="PF02464"/>
    </source>
</evidence>
<organism evidence="2 3">
    <name type="scientific">Metamycoplasma faucium</name>
    <dbReference type="NCBI Taxonomy" id="56142"/>
    <lineage>
        <taxon>Bacteria</taxon>
        <taxon>Bacillati</taxon>
        <taxon>Mycoplasmatota</taxon>
        <taxon>Mycoplasmoidales</taxon>
        <taxon>Metamycoplasmataceae</taxon>
        <taxon>Metamycoplasma</taxon>
    </lineage>
</organism>
<dbReference type="Gene3D" id="3.90.950.20">
    <property type="entry name" value="CinA-like"/>
    <property type="match status" value="1"/>
</dbReference>
<protein>
    <submittedName>
        <fullName evidence="2">Nicotinamide-nucleotide amidohydrolase family protein</fullName>
    </submittedName>
</protein>
<evidence type="ECO:0000313" key="3">
    <source>
        <dbReference type="Proteomes" id="UP001622612"/>
    </source>
</evidence>
<reference evidence="2" key="1">
    <citation type="submission" date="2021-11" db="EMBL/GenBank/DDBJ databases">
        <title>The first genome sequence of unculturable Mycoplasma faucium obtained by de novo assembly of metagenomic reads.</title>
        <authorList>
            <person name="Sabat A.J."/>
            <person name="Bathoorn E."/>
            <person name="Akkerboom V."/>
            <person name="Friedrich A.W."/>
        </authorList>
    </citation>
    <scope>NUCLEOTIDE SEQUENCE [LARGE SCALE GENOMIC DNA]</scope>
    <source>
        <strain evidence="2">UMCG-MFM1</strain>
    </source>
</reference>
<dbReference type="InterPro" id="IPR008136">
    <property type="entry name" value="CinA_C"/>
</dbReference>
<keyword evidence="3" id="KW-1185">Reference proteome</keyword>
<name>A0ABZ2TKF4_9BACT</name>
<gene>
    <name evidence="2" type="ORF">LQ356_01860</name>
</gene>
<dbReference type="InterPro" id="IPR036653">
    <property type="entry name" value="CinA-like_C"/>
</dbReference>
<proteinExistence type="predicted"/>
<dbReference type="SUPFAM" id="SSF142433">
    <property type="entry name" value="CinA-like"/>
    <property type="match status" value="1"/>
</dbReference>
<dbReference type="Proteomes" id="UP001622612">
    <property type="component" value="Chromosome"/>
</dbReference>
<dbReference type="EMBL" id="CP088155">
    <property type="protein sequence ID" value="WYM96953.1"/>
    <property type="molecule type" value="Genomic_DNA"/>
</dbReference>
<feature type="domain" description="CinA C-terminal" evidence="1">
    <location>
        <begin position="3"/>
        <end position="137"/>
    </location>
</feature>
<accession>A0ABZ2TKF4</accession>
<dbReference type="NCBIfam" id="TIGR00199">
    <property type="entry name" value="PncC_domain"/>
    <property type="match status" value="1"/>
</dbReference>
<evidence type="ECO:0000313" key="2">
    <source>
        <dbReference type="EMBL" id="WYM96953.1"/>
    </source>
</evidence>
<sequence>MIRSKYKISAVESFTGGMFASEIISHPNASTFFRGSLVAYDSRIKRDVLGLDISKGVINKDIAAQMALKGNKYFDSDLCISFTGNAGPIAEEGMPIGFIYIAICLNNEVSVYQYILSGQRNEIRKQAVEIAINILKSKDIIEIY</sequence>
<dbReference type="Pfam" id="PF02464">
    <property type="entry name" value="CinA"/>
    <property type="match status" value="1"/>
</dbReference>